<dbReference type="Proteomes" id="UP000015104">
    <property type="component" value="Unassembled WGS sequence"/>
</dbReference>
<organism evidence="1 2">
    <name type="scientific">Tetranychus urticae</name>
    <name type="common">Two-spotted spider mite</name>
    <dbReference type="NCBI Taxonomy" id="32264"/>
    <lineage>
        <taxon>Eukaryota</taxon>
        <taxon>Metazoa</taxon>
        <taxon>Ecdysozoa</taxon>
        <taxon>Arthropoda</taxon>
        <taxon>Chelicerata</taxon>
        <taxon>Arachnida</taxon>
        <taxon>Acari</taxon>
        <taxon>Acariformes</taxon>
        <taxon>Trombidiformes</taxon>
        <taxon>Prostigmata</taxon>
        <taxon>Eleutherengona</taxon>
        <taxon>Raphignathae</taxon>
        <taxon>Tetranychoidea</taxon>
        <taxon>Tetranychidae</taxon>
        <taxon>Tetranychus</taxon>
    </lineage>
</organism>
<dbReference type="AlphaFoldDB" id="T1KS11"/>
<evidence type="ECO:0000313" key="1">
    <source>
        <dbReference type="EnsemblMetazoa" id="tetur19g01420.1"/>
    </source>
</evidence>
<dbReference type="HOGENOM" id="CLU_3034953_0_0_1"/>
<keyword evidence="2" id="KW-1185">Reference proteome</keyword>
<reference evidence="2" key="1">
    <citation type="submission" date="2011-08" db="EMBL/GenBank/DDBJ databases">
        <authorList>
            <person name="Rombauts S."/>
        </authorList>
    </citation>
    <scope>NUCLEOTIDE SEQUENCE</scope>
    <source>
        <strain evidence="2">London</strain>
    </source>
</reference>
<name>T1KS11_TETUR</name>
<evidence type="ECO:0000313" key="2">
    <source>
        <dbReference type="Proteomes" id="UP000015104"/>
    </source>
</evidence>
<dbReference type="EMBL" id="CAEY01000421">
    <property type="status" value="NOT_ANNOTATED_CDS"/>
    <property type="molecule type" value="Genomic_DNA"/>
</dbReference>
<proteinExistence type="predicted"/>
<sequence>MKPLETSLRKIEPNNQSSKFQIKVWLTVYVNRSIGSVQKECNEMQEILKKSEISS</sequence>
<dbReference type="EnsemblMetazoa" id="tetur19g01420.1">
    <property type="protein sequence ID" value="tetur19g01420.1"/>
    <property type="gene ID" value="tetur19g01420"/>
</dbReference>
<protein>
    <submittedName>
        <fullName evidence="1">Uncharacterized protein</fullName>
    </submittedName>
</protein>
<reference evidence="1" key="2">
    <citation type="submission" date="2015-06" db="UniProtKB">
        <authorList>
            <consortium name="EnsemblMetazoa"/>
        </authorList>
    </citation>
    <scope>IDENTIFICATION</scope>
</reference>
<accession>T1KS11</accession>